<dbReference type="VEuPathDB" id="FungiDB:AeMF1_015016"/>
<accession>A0A6G0WCV3</accession>
<evidence type="ECO:0000256" key="1">
    <source>
        <dbReference type="SAM" id="Phobius"/>
    </source>
</evidence>
<feature type="transmembrane region" description="Helical" evidence="1">
    <location>
        <begin position="593"/>
        <end position="618"/>
    </location>
</feature>
<comment type="caution">
    <text evidence="2">The sequence shown here is derived from an EMBL/GenBank/DDBJ whole genome shotgun (WGS) entry which is preliminary data.</text>
</comment>
<feature type="transmembrane region" description="Helical" evidence="1">
    <location>
        <begin position="1642"/>
        <end position="1659"/>
    </location>
</feature>
<reference evidence="2 3" key="1">
    <citation type="submission" date="2019-07" db="EMBL/GenBank/DDBJ databases">
        <title>Genomics analysis of Aphanomyces spp. identifies a new class of oomycete effector associated with host adaptation.</title>
        <authorList>
            <person name="Gaulin E."/>
        </authorList>
    </citation>
    <scope>NUCLEOTIDE SEQUENCE [LARGE SCALE GENOMIC DNA]</scope>
    <source>
        <strain evidence="2 3">ATCC 201684</strain>
    </source>
</reference>
<evidence type="ECO:0000313" key="3">
    <source>
        <dbReference type="Proteomes" id="UP000481153"/>
    </source>
</evidence>
<evidence type="ECO:0000313" key="2">
    <source>
        <dbReference type="EMBL" id="KAF0724781.1"/>
    </source>
</evidence>
<feature type="transmembrane region" description="Helical" evidence="1">
    <location>
        <begin position="765"/>
        <end position="787"/>
    </location>
</feature>
<feature type="transmembrane region" description="Helical" evidence="1">
    <location>
        <begin position="888"/>
        <end position="908"/>
    </location>
</feature>
<dbReference type="EMBL" id="VJMJ01000263">
    <property type="protein sequence ID" value="KAF0724781.1"/>
    <property type="molecule type" value="Genomic_DNA"/>
</dbReference>
<feature type="transmembrane region" description="Helical" evidence="1">
    <location>
        <begin position="1513"/>
        <end position="1532"/>
    </location>
</feature>
<feature type="transmembrane region" description="Helical" evidence="1">
    <location>
        <begin position="26"/>
        <end position="47"/>
    </location>
</feature>
<keyword evidence="1" id="KW-0472">Membrane</keyword>
<keyword evidence="1" id="KW-1133">Transmembrane helix</keyword>
<keyword evidence="1" id="KW-0812">Transmembrane</keyword>
<keyword evidence="3" id="KW-1185">Reference proteome</keyword>
<feature type="transmembrane region" description="Helical" evidence="1">
    <location>
        <begin position="1584"/>
        <end position="1605"/>
    </location>
</feature>
<gene>
    <name evidence="2" type="ORF">Ae201684_016615</name>
</gene>
<feature type="transmembrane region" description="Helical" evidence="1">
    <location>
        <begin position="710"/>
        <end position="729"/>
    </location>
</feature>
<organism evidence="2 3">
    <name type="scientific">Aphanomyces euteiches</name>
    <dbReference type="NCBI Taxonomy" id="100861"/>
    <lineage>
        <taxon>Eukaryota</taxon>
        <taxon>Sar</taxon>
        <taxon>Stramenopiles</taxon>
        <taxon>Oomycota</taxon>
        <taxon>Saprolegniomycetes</taxon>
        <taxon>Saprolegniales</taxon>
        <taxon>Verrucalvaceae</taxon>
        <taxon>Aphanomyces</taxon>
    </lineage>
</organism>
<sequence length="1753" mass="196290">MTAVGPLFPSSDHLPRPVAKHDRLKAAFGAIYVIMSVAFSFQFVLIMEDSATNDYYWPGFNTSGIQAFLSDMYNRQQSTLSAVEQLDQTMAIYKDYSGSNTFVGVNPSKGRSVLLGNISLELAIIAVRGLPFGAFLDMASPYCWVDFNRSFELALTATRQRRCILRDVANAAVYLESILRNCDSQTVTSSFVFPFMNSSIFSAMQRFPGGNEWVESIFSRNWLSQSDELKAWHNAGFSYWKTQLTNAHQASVDESLVIINALGIRQTIKTGRTTYLVTPNGGTTKKAYWGFANGLQACGLMLGCTLVRSDMLHFEKLGIDWDIMLVMGGLPPTPSIDLVRTYIGPFGVIDICSVVVPKSLLNLVTRFQQEYISKLLADTSKLELYNAIKLVQADPIPSHWQNQNFSFYGGSPMCVLGAKQSFIQQSFNLYDDCQHQIPFTIPMDRDTTLFALYSMGGVVKSDFVCSLCQATRQACQTVLSNVKTLYPLLSGIKVAPSDMDSIWSDVAAVNISFVQFATDVAFSNKLLHQSLFLNRSDPWSFYGWIEVFEWAQGLREVYTFEGDHGSLTLISPTYSFVDMEVNPLELPRNACKYINYISVYVSFILACIGTIVALLALLEKYVIPVNIFQFNRVTGSVWVGRPFLLIRGMTAGIILSTANVAFQSVGGFARLKFQRRSWFEICLLSGEATWLLYSLLDICLPFIRRHAKAIAPISCFVSWLVILTVEAVSPIKPTASLENKCTIIGIDLNLFCDRGTFEIGSPTRLIWICVIQLISALVVFILVRWILSRYLLNESENKSLCNLLVPSASEAFLIGTEIDSDLVFDKIACVLSGMIPLPKYVFDMKLWEIVPLPSSKSRTAFPKPQFRRTSSIMQLSGKIPYRRRYMPCIALLGLVYIGATITGSYLYLGLTASTMANDFWWTSFNSTGTQAFLSYWFMKYLQTTDSIAAAQLNFPRFGDADAAYNLNTSFLIVSTLYASGIQDEANSLYNVIQGLRQMRNLQQPWIFTSYCFVDFKRQWEMANSVEKQRRCSAQYSNAAIYLESIMRNGDWSDTEWKSYLEIGVLSHLRTSVIGNNWIQESMSVLNSINDEVKYWQANNLSSFRTQWQNYKTIGVLEDFSVRNAFGIDYAITLKHTNYTFQKEKQISLKMYWSFANDLLAVGLNQSSLGGKSLVRSSGHFAFQNSSIENGLIETGYLPSPLNTGLALARSILGPFGSTDVYRVTCPQSLRLLYQTLMEELTGSMASDDSTWSSYSKISAFSFYIPQPSAWNRAIFVSGNIFCEINSPGAPIPLQHFTIENSCETIPQAASIIVNSKLQIKAIVAANLLQDVAPSSLSICAFDVANPVGCVATLDALRALVSSVKFYSAQSLSQAAKNEIVTLIKPELVQFIRNSPVGEVNLSRIPIFQEDPSFDYFSWLYLFDWVNGFREVITLQGTNGQLTTISGFVGPLQVAANSLEIPVNVATYMRLAIQYVTIILILVGSLTAFHLLAARGYVECWNMLQINRLAGAIWIGRPLIFLRGVTALCLLSTSNLDLTLSSNGMVTYFESPSQLWITTIMSCGEMSWLIYIINDIFSPVTKDYTASYSTKSAILGWLAAVVWSFASPTKHQATIKRECSVESVDFQIVCHSGRVEIGSFQRFIGLISLAAASCLVAYIFERLTKPKKKRRHQIRSYFLHTVAKNSLAFDIWNYDGVYYLDKASALLNGLLTAHCGKTLYVFDMKTWRFFTFEWTGLDHSECHRSLTLAIPLLE</sequence>
<feature type="transmembrane region" description="Helical" evidence="1">
    <location>
        <begin position="638"/>
        <end position="658"/>
    </location>
</feature>
<feature type="transmembrane region" description="Helical" evidence="1">
    <location>
        <begin position="1552"/>
        <end position="1572"/>
    </location>
</feature>
<proteinExistence type="predicted"/>
<protein>
    <submittedName>
        <fullName evidence="2">Uncharacterized protein</fullName>
    </submittedName>
</protein>
<feature type="transmembrane region" description="Helical" evidence="1">
    <location>
        <begin position="1471"/>
        <end position="1492"/>
    </location>
</feature>
<dbReference type="Proteomes" id="UP000481153">
    <property type="component" value="Unassembled WGS sequence"/>
</dbReference>
<name>A0A6G0WCV3_9STRA</name>